<dbReference type="Proteomes" id="UP001221208">
    <property type="component" value="Unassembled WGS sequence"/>
</dbReference>
<dbReference type="Pfam" id="PF07589">
    <property type="entry name" value="PEP-CTERM"/>
    <property type="match status" value="1"/>
</dbReference>
<dbReference type="RefSeq" id="WP_273673093.1">
    <property type="nucleotide sequence ID" value="NZ_JAQQXR010000008.1"/>
</dbReference>
<accession>A0ABT5K472</accession>
<feature type="signal peptide" evidence="1">
    <location>
        <begin position="1"/>
        <end position="24"/>
    </location>
</feature>
<evidence type="ECO:0000256" key="1">
    <source>
        <dbReference type="SAM" id="SignalP"/>
    </source>
</evidence>
<dbReference type="NCBIfam" id="TIGR02595">
    <property type="entry name" value="PEP_CTERM"/>
    <property type="match status" value="1"/>
</dbReference>
<protein>
    <submittedName>
        <fullName evidence="3">Choice-of-anchor E domain-containing protein</fullName>
    </submittedName>
</protein>
<evidence type="ECO:0000313" key="3">
    <source>
        <dbReference type="EMBL" id="MDC8759739.1"/>
    </source>
</evidence>
<reference evidence="3 4" key="1">
    <citation type="submission" date="2022-10" db="EMBL/GenBank/DDBJ databases">
        <title>Janthinobacterium sp. hw3 Genome sequencing.</title>
        <authorList>
            <person name="Park S."/>
        </authorList>
    </citation>
    <scope>NUCLEOTIDE SEQUENCE [LARGE SCALE GENOMIC DNA]</scope>
    <source>
        <strain evidence="4">hw3</strain>
    </source>
</reference>
<dbReference type="NCBIfam" id="NF033208">
    <property type="entry name" value="choice_anch_E"/>
    <property type="match status" value="1"/>
</dbReference>
<feature type="chain" id="PRO_5046193220" evidence="1">
    <location>
        <begin position="25"/>
        <end position="232"/>
    </location>
</feature>
<sequence length="232" mass="23400">MKKSLFALAITALLSVGAVSQAQAAVKTVTYTADRAIGATNWNAVLGLGKFDTSLGTLTSIKFALGGLLQGVGKSESLDASATDVTLKLAATLTLYRPDASALVITNPLFTQQFSFTAFDGNIDFAGTSGGSTGLRSTTGFNSFTSSQASDFALFSALGGGIINLGLDAAGTSTVSGAGNLVSMFQTSAGGNVAVTYEYIAAVPEPETYAMLLGGLLLVGAAARRKAAQAKA</sequence>
<gene>
    <name evidence="3" type="ORF">OIK44_19320</name>
</gene>
<dbReference type="InterPro" id="IPR013424">
    <property type="entry name" value="Ice-binding_C"/>
</dbReference>
<organism evidence="3 4">
    <name type="scientific">Janthinobacterium fluminis</name>
    <dbReference type="NCBI Taxonomy" id="2987524"/>
    <lineage>
        <taxon>Bacteria</taxon>
        <taxon>Pseudomonadati</taxon>
        <taxon>Pseudomonadota</taxon>
        <taxon>Betaproteobacteria</taxon>
        <taxon>Burkholderiales</taxon>
        <taxon>Oxalobacteraceae</taxon>
        <taxon>Janthinobacterium</taxon>
    </lineage>
</organism>
<keyword evidence="1" id="KW-0732">Signal</keyword>
<keyword evidence="4" id="KW-1185">Reference proteome</keyword>
<proteinExistence type="predicted"/>
<evidence type="ECO:0000259" key="2">
    <source>
        <dbReference type="Pfam" id="PF07589"/>
    </source>
</evidence>
<dbReference type="EMBL" id="JAQQXR010000008">
    <property type="protein sequence ID" value="MDC8759739.1"/>
    <property type="molecule type" value="Genomic_DNA"/>
</dbReference>
<feature type="domain" description="Ice-binding protein C-terminal" evidence="2">
    <location>
        <begin position="202"/>
        <end position="226"/>
    </location>
</feature>
<name>A0ABT5K472_9BURK</name>
<comment type="caution">
    <text evidence="3">The sequence shown here is derived from an EMBL/GenBank/DDBJ whole genome shotgun (WGS) entry which is preliminary data.</text>
</comment>
<evidence type="ECO:0000313" key="4">
    <source>
        <dbReference type="Proteomes" id="UP001221208"/>
    </source>
</evidence>